<evidence type="ECO:0000313" key="1">
    <source>
        <dbReference type="EMBL" id="JAS75396.1"/>
    </source>
</evidence>
<accession>A0A1B6K5A8</accession>
<dbReference type="EMBL" id="GECU01032310">
    <property type="protein sequence ID" value="JAS75396.1"/>
    <property type="molecule type" value="Transcribed_RNA"/>
</dbReference>
<protein>
    <submittedName>
        <fullName evidence="2">Uncharacterized protein</fullName>
    </submittedName>
</protein>
<reference evidence="2" key="1">
    <citation type="submission" date="2015-11" db="EMBL/GenBank/DDBJ databases">
        <title>De novo transcriptome assembly of four potential Pierce s Disease insect vectors from Arizona vineyards.</title>
        <authorList>
            <person name="Tassone E.E."/>
        </authorList>
    </citation>
    <scope>NUCLEOTIDE SEQUENCE</scope>
</reference>
<organism evidence="2">
    <name type="scientific">Homalodisca liturata</name>
    <dbReference type="NCBI Taxonomy" id="320908"/>
    <lineage>
        <taxon>Eukaryota</taxon>
        <taxon>Metazoa</taxon>
        <taxon>Ecdysozoa</taxon>
        <taxon>Arthropoda</taxon>
        <taxon>Hexapoda</taxon>
        <taxon>Insecta</taxon>
        <taxon>Pterygota</taxon>
        <taxon>Neoptera</taxon>
        <taxon>Paraneoptera</taxon>
        <taxon>Hemiptera</taxon>
        <taxon>Auchenorrhyncha</taxon>
        <taxon>Membracoidea</taxon>
        <taxon>Cicadellidae</taxon>
        <taxon>Cicadellinae</taxon>
        <taxon>Proconiini</taxon>
        <taxon>Homalodisca</taxon>
    </lineage>
</organism>
<evidence type="ECO:0000313" key="2">
    <source>
        <dbReference type="EMBL" id="JAT06626.1"/>
    </source>
</evidence>
<proteinExistence type="predicted"/>
<dbReference type="EMBL" id="GECU01001081">
    <property type="protein sequence ID" value="JAT06626.1"/>
    <property type="molecule type" value="Transcribed_RNA"/>
</dbReference>
<dbReference type="AlphaFoldDB" id="A0A1B6K5A8"/>
<name>A0A1B6K5A8_9HEMI</name>
<gene>
    <name evidence="2" type="ORF">g.28742</name>
    <name evidence="1" type="ORF">g.28743</name>
</gene>
<sequence length="155" mass="18421">MWKKRKTTLRDEAFLLGDNKLHPKKKNYDLQQDLEKAGVSVHDLPVHKRLTLRRRVNSRETAEETISDDEKLTKLDKNIRSLSAEDWRKVSFTDDTHFLVQGQRSKFIRKAVNKSLSASHFSQTVKHPTRKMFVLGLLFILRNWHSYSNRRYDEQ</sequence>